<evidence type="ECO:0000256" key="5">
    <source>
        <dbReference type="ARBA" id="ARBA00022679"/>
    </source>
</evidence>
<dbReference type="Proteomes" id="UP000524558">
    <property type="component" value="Unassembled WGS sequence"/>
</dbReference>
<organism evidence="13 14">
    <name type="scientific">Chroicocephalus maculipennis</name>
    <name type="common">Brown-hooded gull</name>
    <name type="synonym">Larus maculipennis</name>
    <dbReference type="NCBI Taxonomy" id="287016"/>
    <lineage>
        <taxon>Eukaryota</taxon>
        <taxon>Metazoa</taxon>
        <taxon>Chordata</taxon>
        <taxon>Craniata</taxon>
        <taxon>Vertebrata</taxon>
        <taxon>Euteleostomi</taxon>
        <taxon>Archelosauria</taxon>
        <taxon>Archosauria</taxon>
        <taxon>Dinosauria</taxon>
        <taxon>Saurischia</taxon>
        <taxon>Theropoda</taxon>
        <taxon>Coelurosauria</taxon>
        <taxon>Aves</taxon>
        <taxon>Neognathae</taxon>
        <taxon>Neoaves</taxon>
        <taxon>Charadriiformes</taxon>
        <taxon>Laridae</taxon>
        <taxon>Chroicocephalus</taxon>
    </lineage>
</organism>
<evidence type="ECO:0000256" key="2">
    <source>
        <dbReference type="ARBA" id="ARBA00012513"/>
    </source>
</evidence>
<dbReference type="CDD" id="cd01093">
    <property type="entry name" value="CRIB_PAK_like"/>
    <property type="match status" value="1"/>
</dbReference>
<dbReference type="PANTHER" id="PTHR45832">
    <property type="entry name" value="SERINE/THREONINE-PROTEIN KINASE SAMKA-RELATED-RELATED"/>
    <property type="match status" value="1"/>
</dbReference>
<dbReference type="Gene3D" id="3.30.200.20">
    <property type="entry name" value="Phosphorylase Kinase, domain 1"/>
    <property type="match status" value="1"/>
</dbReference>
<evidence type="ECO:0000256" key="6">
    <source>
        <dbReference type="ARBA" id="ARBA00022741"/>
    </source>
</evidence>
<dbReference type="InterPro" id="IPR033923">
    <property type="entry name" value="PAK_BD"/>
</dbReference>
<keyword evidence="6 9" id="KW-0547">Nucleotide-binding</keyword>
<feature type="compositionally biased region" description="Polar residues" evidence="10">
    <location>
        <begin position="218"/>
        <end position="230"/>
    </location>
</feature>
<dbReference type="Pfam" id="PF00069">
    <property type="entry name" value="Pkinase"/>
    <property type="match status" value="1"/>
</dbReference>
<feature type="domain" description="Protein kinase" evidence="11">
    <location>
        <begin position="269"/>
        <end position="520"/>
    </location>
</feature>
<dbReference type="PROSITE" id="PS00107">
    <property type="entry name" value="PROTEIN_KINASE_ATP"/>
    <property type="match status" value="1"/>
</dbReference>
<evidence type="ECO:0000259" key="12">
    <source>
        <dbReference type="PROSITE" id="PS50108"/>
    </source>
</evidence>
<dbReference type="GO" id="GO:0005524">
    <property type="term" value="F:ATP binding"/>
    <property type="evidence" value="ECO:0007669"/>
    <property type="project" value="UniProtKB-UniRule"/>
</dbReference>
<feature type="domain" description="CRIB" evidence="12">
    <location>
        <begin position="75"/>
        <end position="88"/>
    </location>
</feature>
<dbReference type="Pfam" id="PF00786">
    <property type="entry name" value="PBD"/>
    <property type="match status" value="1"/>
</dbReference>
<dbReference type="GO" id="GO:0005737">
    <property type="term" value="C:cytoplasm"/>
    <property type="evidence" value="ECO:0007669"/>
    <property type="project" value="UniProtKB-SubCell"/>
</dbReference>
<dbReference type="InterPro" id="IPR000095">
    <property type="entry name" value="CRIB_dom"/>
</dbReference>
<dbReference type="PROSITE" id="PS00108">
    <property type="entry name" value="PROTEIN_KINASE_ST"/>
    <property type="match status" value="1"/>
</dbReference>
<comment type="subcellular location">
    <subcellularLocation>
        <location evidence="1">Cytoplasm</location>
    </subcellularLocation>
</comment>
<feature type="non-terminal residue" evidence="13">
    <location>
        <position position="544"/>
    </location>
</feature>
<keyword evidence="4" id="KW-0723">Serine/threonine-protein kinase</keyword>
<evidence type="ECO:0000256" key="10">
    <source>
        <dbReference type="SAM" id="MobiDB-lite"/>
    </source>
</evidence>
<feature type="region of interest" description="Disordered" evidence="10">
    <location>
        <begin position="162"/>
        <end position="231"/>
    </location>
</feature>
<feature type="non-terminal residue" evidence="13">
    <location>
        <position position="1"/>
    </location>
</feature>
<evidence type="ECO:0000256" key="1">
    <source>
        <dbReference type="ARBA" id="ARBA00004496"/>
    </source>
</evidence>
<dbReference type="Gene3D" id="1.10.510.10">
    <property type="entry name" value="Transferase(Phosphotransferase) domain 1"/>
    <property type="match status" value="1"/>
</dbReference>
<dbReference type="PROSITE" id="PS50011">
    <property type="entry name" value="PROTEIN_KINASE_DOM"/>
    <property type="match status" value="1"/>
</dbReference>
<keyword evidence="14" id="KW-1185">Reference proteome</keyword>
<dbReference type="InterPro" id="IPR051931">
    <property type="entry name" value="PAK3-like"/>
</dbReference>
<dbReference type="PROSITE" id="PS50108">
    <property type="entry name" value="CRIB"/>
    <property type="match status" value="1"/>
</dbReference>
<dbReference type="PANTHER" id="PTHR45832:SF10">
    <property type="entry name" value="NON-SPECIFIC SERINE_THREONINE PROTEIN KINASE"/>
    <property type="match status" value="1"/>
</dbReference>
<dbReference type="InterPro" id="IPR036936">
    <property type="entry name" value="CRIB_dom_sf"/>
</dbReference>
<feature type="compositionally biased region" description="Basic and acidic residues" evidence="10">
    <location>
        <begin position="68"/>
        <end position="77"/>
    </location>
</feature>
<evidence type="ECO:0000256" key="3">
    <source>
        <dbReference type="ARBA" id="ARBA00022490"/>
    </source>
</evidence>
<keyword evidence="7 13" id="KW-0418">Kinase</keyword>
<comment type="caution">
    <text evidence="13">The sequence shown here is derived from an EMBL/GenBank/DDBJ whole genome shotgun (WGS) entry which is preliminary data.</text>
</comment>
<feature type="region of interest" description="Disordered" evidence="10">
    <location>
        <begin position="1"/>
        <end position="77"/>
    </location>
</feature>
<dbReference type="Gene3D" id="3.90.810.10">
    <property type="entry name" value="CRIB domain"/>
    <property type="match status" value="1"/>
</dbReference>
<dbReference type="InterPro" id="IPR000719">
    <property type="entry name" value="Prot_kinase_dom"/>
</dbReference>
<gene>
    <name evidence="13" type="primary">Pak1</name>
    <name evidence="13" type="ORF">CHRMAC_R04423</name>
</gene>
<name>A0A7K5NHQ3_CHRMC</name>
<keyword evidence="3" id="KW-0963">Cytoplasm</keyword>
<dbReference type="EC" id="2.7.11.1" evidence="2"/>
<accession>A0A7K5NHQ3</accession>
<dbReference type="SMART" id="SM00285">
    <property type="entry name" value="PBD"/>
    <property type="match status" value="1"/>
</dbReference>
<evidence type="ECO:0000256" key="8">
    <source>
        <dbReference type="ARBA" id="ARBA00022840"/>
    </source>
</evidence>
<dbReference type="AlphaFoldDB" id="A0A7K5NHQ3"/>
<dbReference type="FunFam" id="3.90.810.10:FF:000001">
    <property type="entry name" value="Non-specific serine/threonine protein kinase"/>
    <property type="match status" value="1"/>
</dbReference>
<evidence type="ECO:0000313" key="14">
    <source>
        <dbReference type="Proteomes" id="UP000524558"/>
    </source>
</evidence>
<dbReference type="GO" id="GO:0004674">
    <property type="term" value="F:protein serine/threonine kinase activity"/>
    <property type="evidence" value="ECO:0007669"/>
    <property type="project" value="UniProtKB-KW"/>
</dbReference>
<evidence type="ECO:0000313" key="13">
    <source>
        <dbReference type="EMBL" id="NWT41804.1"/>
    </source>
</evidence>
<evidence type="ECO:0000256" key="7">
    <source>
        <dbReference type="ARBA" id="ARBA00022777"/>
    </source>
</evidence>
<feature type="compositionally biased region" description="Acidic residues" evidence="10">
    <location>
        <begin position="174"/>
        <end position="183"/>
    </location>
</feature>
<dbReference type="SMART" id="SM00220">
    <property type="entry name" value="S_TKc"/>
    <property type="match status" value="1"/>
</dbReference>
<evidence type="ECO:0000256" key="4">
    <source>
        <dbReference type="ARBA" id="ARBA00022527"/>
    </source>
</evidence>
<feature type="binding site" evidence="9">
    <location>
        <position position="298"/>
    </location>
    <ligand>
        <name>ATP</name>
        <dbReference type="ChEBI" id="CHEBI:30616"/>
    </ligand>
</feature>
<dbReference type="InterPro" id="IPR008271">
    <property type="entry name" value="Ser/Thr_kinase_AS"/>
</dbReference>
<dbReference type="FunFam" id="3.30.200.20:FF:000069">
    <property type="entry name" value="Non-specific serine/threonine protein kinase"/>
    <property type="match status" value="1"/>
</dbReference>
<dbReference type="SUPFAM" id="SSF56112">
    <property type="entry name" value="Protein kinase-like (PK-like)"/>
    <property type="match status" value="1"/>
</dbReference>
<evidence type="ECO:0000259" key="11">
    <source>
        <dbReference type="PROSITE" id="PS50011"/>
    </source>
</evidence>
<evidence type="ECO:0000256" key="9">
    <source>
        <dbReference type="PROSITE-ProRule" id="PRU10141"/>
    </source>
</evidence>
<sequence>MSNNGVETEDKPPAPPMRNTSTMIGSGSKDAGTLNHGSKPLPPNPEEKKRKDRFYRAILPGDKTNKKKEKERPEISLPSDFEHTIHVGFDAVTGEFTGMPEQWARLLQTSNITKSEQKKNPQAVLDVLEFYNSKKISNSQKYMSFTDKSTEDYNSSNTLNVKAVSETPAVPSVSEDEDDEDDAAPPPVIAPRPEHTKSIYTRSVIDPLPPPTRDVATSPISSPSENSTTVPDMLVRNTEKQKKKPKMSDEEILEKLRSIVSVGDPKKKYTCFEKIGQGASGTVYTAIDIATGQEVAIKQMNLQQQPKKELIINEILVMRENKNPNIVNYLDSYLVGEELWVVMEYLAGGSLTDVVTETCMDEGQIAAVCRECLQALEFLHSNQVIHRDIKSDNILLGMDGSVKLTDFGFCAQITPEQSKRSTMVGTPYWMAPEVVTRKAYGPKVDIWSLGIMAIEMIEGEPPYLNENPLRALYLIATNGTPELQNPEKLSLIFRDFLNRCLEMDVEKRGSAKELLQHQFLKIAKPLSSLTPLIIAAKEAAKNNH</sequence>
<dbReference type="InterPro" id="IPR011009">
    <property type="entry name" value="Kinase-like_dom_sf"/>
</dbReference>
<reference evidence="13 14" key="1">
    <citation type="submission" date="2019-09" db="EMBL/GenBank/DDBJ databases">
        <title>Bird 10,000 Genomes (B10K) Project - Family phase.</title>
        <authorList>
            <person name="Zhang G."/>
        </authorList>
    </citation>
    <scope>NUCLEOTIDE SEQUENCE [LARGE SCALE GENOMIC DNA]</scope>
    <source>
        <strain evidence="13">B10K-DU-021-33</strain>
        <tissue evidence="13">Mixed tissue sample</tissue>
    </source>
</reference>
<protein>
    <recommendedName>
        <fullName evidence="2">non-specific serine/threonine protein kinase</fullName>
        <ecNumber evidence="2">2.7.11.1</ecNumber>
    </recommendedName>
</protein>
<dbReference type="FunFam" id="1.10.510.10:FF:000011">
    <property type="entry name" value="Non-specific serine/threonine protein kinase"/>
    <property type="match status" value="1"/>
</dbReference>
<keyword evidence="5" id="KW-0808">Transferase</keyword>
<keyword evidence="8 9" id="KW-0067">ATP-binding</keyword>
<proteinExistence type="predicted"/>
<dbReference type="InterPro" id="IPR017441">
    <property type="entry name" value="Protein_kinase_ATP_BS"/>
</dbReference>
<dbReference type="EMBL" id="VYZF01000644">
    <property type="protein sequence ID" value="NWT41804.1"/>
    <property type="molecule type" value="Genomic_DNA"/>
</dbReference>